<evidence type="ECO:0000256" key="12">
    <source>
        <dbReference type="PROSITE-ProRule" id="PRU00042"/>
    </source>
</evidence>
<evidence type="ECO:0000256" key="1">
    <source>
        <dbReference type="ARBA" id="ARBA00003767"/>
    </source>
</evidence>
<comment type="similarity">
    <text evidence="3">Belongs to the krueppel C2H2-type zinc-finger protein family.</text>
</comment>
<dbReference type="RefSeq" id="XP_021561838.1">
    <property type="nucleotide sequence ID" value="XM_021706163.1"/>
</dbReference>
<evidence type="ECO:0000313" key="14">
    <source>
        <dbReference type="Proteomes" id="UP000189704"/>
    </source>
</evidence>
<sequence>MDSSSITCLLPEEEIKTVTSHYTKGLLPDKSIEDLLIKVPVGRYERFGLKNLYLINSLESLHEGEGQIGCSIVSNHYKCNKCGKVFQQHSEFLIHQSIHISEMAPKHEYGKMFKQSPKCSEQQEISGENVQNICGKVFRKSSYLNRHERIQSGERAFKSEKYSHLIQHQRDHSGEKPYKCEECGKAFHTCSDLTQHTMIHTGEKPYKCEECVKAFHCYSKLIQHQRFHTGEKPYKCEDCSKDFSQYSSLIEHQRIHRGEKPYKCEEYDKAFQAPKRFAGHMTNCTGEKFYKCEECGKAFHTHKEFAGLKTIHTEEKPYQCQEKAFHSSQ</sequence>
<dbReference type="GO" id="GO:0000978">
    <property type="term" value="F:RNA polymerase II cis-regulatory region sequence-specific DNA binding"/>
    <property type="evidence" value="ECO:0007669"/>
    <property type="project" value="TreeGrafter"/>
</dbReference>
<dbReference type="SMART" id="SM00355">
    <property type="entry name" value="ZnF_C2H2"/>
    <property type="match status" value="5"/>
</dbReference>
<protein>
    <submittedName>
        <fullName evidence="15">Zinc finger protein 678-like</fullName>
    </submittedName>
</protein>
<dbReference type="Proteomes" id="UP000189704">
    <property type="component" value="Unplaced"/>
</dbReference>
<dbReference type="FunFam" id="3.30.160.60:FF:002343">
    <property type="entry name" value="Zinc finger protein 33A"/>
    <property type="match status" value="1"/>
</dbReference>
<evidence type="ECO:0000256" key="9">
    <source>
        <dbReference type="ARBA" id="ARBA00023125"/>
    </source>
</evidence>
<accession>A0A3Q0DJ92</accession>
<keyword evidence="14" id="KW-1185">Reference proteome</keyword>
<dbReference type="PANTHER" id="PTHR23226">
    <property type="entry name" value="ZINC FINGER AND SCAN DOMAIN-CONTAINING"/>
    <property type="match status" value="1"/>
</dbReference>
<feature type="domain" description="C2H2-type" evidence="13">
    <location>
        <begin position="206"/>
        <end position="233"/>
    </location>
</feature>
<evidence type="ECO:0000256" key="3">
    <source>
        <dbReference type="ARBA" id="ARBA00006991"/>
    </source>
</evidence>
<dbReference type="PANTHER" id="PTHR23226:SF366">
    <property type="entry name" value="ZINC FINGER PROTEIN ZFP2"/>
    <property type="match status" value="1"/>
</dbReference>
<dbReference type="GO" id="GO:0008270">
    <property type="term" value="F:zinc ion binding"/>
    <property type="evidence" value="ECO:0007669"/>
    <property type="project" value="UniProtKB-KW"/>
</dbReference>
<evidence type="ECO:0000256" key="8">
    <source>
        <dbReference type="ARBA" id="ARBA00023015"/>
    </source>
</evidence>
<keyword evidence="6 12" id="KW-0863">Zinc-finger</keyword>
<evidence type="ECO:0000256" key="10">
    <source>
        <dbReference type="ARBA" id="ARBA00023163"/>
    </source>
</evidence>
<comment type="function">
    <text evidence="1">May be involved in transcriptional regulation.</text>
</comment>
<feature type="domain" description="C2H2-type" evidence="13">
    <location>
        <begin position="77"/>
        <end position="104"/>
    </location>
</feature>
<gene>
    <name evidence="15" type="primary">LOC103275096</name>
</gene>
<dbReference type="Pfam" id="PF00096">
    <property type="entry name" value="zf-C2H2"/>
    <property type="match status" value="4"/>
</dbReference>
<dbReference type="GO" id="GO:0005634">
    <property type="term" value="C:nucleus"/>
    <property type="evidence" value="ECO:0007669"/>
    <property type="project" value="UniProtKB-SubCell"/>
</dbReference>
<feature type="domain" description="C2H2-type" evidence="13">
    <location>
        <begin position="290"/>
        <end position="317"/>
    </location>
</feature>
<keyword evidence="11" id="KW-0539">Nucleus</keyword>
<feature type="domain" description="C2H2-type" evidence="13">
    <location>
        <begin position="234"/>
        <end position="261"/>
    </location>
</feature>
<dbReference type="InterPro" id="IPR036236">
    <property type="entry name" value="Znf_C2H2_sf"/>
</dbReference>
<dbReference type="InterPro" id="IPR013087">
    <property type="entry name" value="Znf_C2H2_type"/>
</dbReference>
<reference evidence="15" key="1">
    <citation type="submission" date="2025-08" db="UniProtKB">
        <authorList>
            <consortium name="RefSeq"/>
        </authorList>
    </citation>
    <scope>IDENTIFICATION</scope>
</reference>
<keyword evidence="4" id="KW-0479">Metal-binding</keyword>
<dbReference type="GO" id="GO:0000981">
    <property type="term" value="F:DNA-binding transcription factor activity, RNA polymerase II-specific"/>
    <property type="evidence" value="ECO:0007669"/>
    <property type="project" value="TreeGrafter"/>
</dbReference>
<dbReference type="AlphaFoldDB" id="A0A3Q0DJ92"/>
<dbReference type="KEGG" id="csyr:103275096"/>
<keyword evidence="9" id="KW-0238">DNA-binding</keyword>
<name>A0A3Q0DJ92_CARSF</name>
<dbReference type="PROSITE" id="PS50157">
    <property type="entry name" value="ZINC_FINGER_C2H2_2"/>
    <property type="match status" value="6"/>
</dbReference>
<evidence type="ECO:0000313" key="15">
    <source>
        <dbReference type="RefSeq" id="XP_021561838.1"/>
    </source>
</evidence>
<evidence type="ECO:0000256" key="11">
    <source>
        <dbReference type="ARBA" id="ARBA00023242"/>
    </source>
</evidence>
<dbReference type="FunFam" id="3.30.160.60:FF:000690">
    <property type="entry name" value="Zinc finger protein 354C"/>
    <property type="match status" value="1"/>
</dbReference>
<dbReference type="OrthoDB" id="8117402at2759"/>
<evidence type="ECO:0000256" key="7">
    <source>
        <dbReference type="ARBA" id="ARBA00022833"/>
    </source>
</evidence>
<evidence type="ECO:0000259" key="13">
    <source>
        <dbReference type="PROSITE" id="PS50157"/>
    </source>
</evidence>
<evidence type="ECO:0000256" key="2">
    <source>
        <dbReference type="ARBA" id="ARBA00004123"/>
    </source>
</evidence>
<comment type="subcellular location">
    <subcellularLocation>
        <location evidence="2">Nucleus</location>
    </subcellularLocation>
</comment>
<keyword evidence="7" id="KW-0862">Zinc</keyword>
<feature type="domain" description="C2H2-type" evidence="13">
    <location>
        <begin position="178"/>
        <end position="205"/>
    </location>
</feature>
<dbReference type="FunFam" id="3.30.160.60:FF:000003">
    <property type="entry name" value="Zinc finger protein 3 homolog"/>
    <property type="match status" value="1"/>
</dbReference>
<keyword evidence="10" id="KW-0804">Transcription</keyword>
<feature type="domain" description="C2H2-type" evidence="13">
    <location>
        <begin position="134"/>
        <end position="156"/>
    </location>
</feature>
<keyword evidence="8" id="KW-0805">Transcription regulation</keyword>
<dbReference type="Gene3D" id="3.30.160.60">
    <property type="entry name" value="Classic Zinc Finger"/>
    <property type="match status" value="8"/>
</dbReference>
<dbReference type="FunFam" id="3.30.160.60:FF:000829">
    <property type="entry name" value="zinc finger protein 510"/>
    <property type="match status" value="1"/>
</dbReference>
<dbReference type="SUPFAM" id="SSF57667">
    <property type="entry name" value="beta-beta-alpha zinc fingers"/>
    <property type="match status" value="5"/>
</dbReference>
<evidence type="ECO:0000256" key="5">
    <source>
        <dbReference type="ARBA" id="ARBA00022737"/>
    </source>
</evidence>
<evidence type="ECO:0000256" key="4">
    <source>
        <dbReference type="ARBA" id="ARBA00022723"/>
    </source>
</evidence>
<keyword evidence="5" id="KW-0677">Repeat</keyword>
<dbReference type="GeneID" id="103275096"/>
<dbReference type="PROSITE" id="PS00028">
    <property type="entry name" value="ZINC_FINGER_C2H2_1"/>
    <property type="match status" value="4"/>
</dbReference>
<evidence type="ECO:0000256" key="6">
    <source>
        <dbReference type="ARBA" id="ARBA00022771"/>
    </source>
</evidence>
<proteinExistence type="inferred from homology"/>
<organism evidence="14 15">
    <name type="scientific">Carlito syrichta</name>
    <name type="common">Philippine tarsier</name>
    <name type="synonym">Tarsius syrichta</name>
    <dbReference type="NCBI Taxonomy" id="1868482"/>
    <lineage>
        <taxon>Eukaryota</taxon>
        <taxon>Metazoa</taxon>
        <taxon>Chordata</taxon>
        <taxon>Craniata</taxon>
        <taxon>Vertebrata</taxon>
        <taxon>Euteleostomi</taxon>
        <taxon>Mammalia</taxon>
        <taxon>Eutheria</taxon>
        <taxon>Euarchontoglires</taxon>
        <taxon>Primates</taxon>
        <taxon>Haplorrhini</taxon>
        <taxon>Tarsiiformes</taxon>
        <taxon>Tarsiidae</taxon>
        <taxon>Carlito</taxon>
    </lineage>
</organism>